<proteinExistence type="predicted"/>
<accession>A0ACB6ZW84</accession>
<reference evidence="1" key="2">
    <citation type="journal article" date="2020" name="Nat. Commun.">
        <title>Large-scale genome sequencing of mycorrhizal fungi provides insights into the early evolution of symbiotic traits.</title>
        <authorList>
            <person name="Miyauchi S."/>
            <person name="Kiss E."/>
            <person name="Kuo A."/>
            <person name="Drula E."/>
            <person name="Kohler A."/>
            <person name="Sanchez-Garcia M."/>
            <person name="Morin E."/>
            <person name="Andreopoulos B."/>
            <person name="Barry K.W."/>
            <person name="Bonito G."/>
            <person name="Buee M."/>
            <person name="Carver A."/>
            <person name="Chen C."/>
            <person name="Cichocki N."/>
            <person name="Clum A."/>
            <person name="Culley D."/>
            <person name="Crous P.W."/>
            <person name="Fauchery L."/>
            <person name="Girlanda M."/>
            <person name="Hayes R.D."/>
            <person name="Keri Z."/>
            <person name="LaButti K."/>
            <person name="Lipzen A."/>
            <person name="Lombard V."/>
            <person name="Magnuson J."/>
            <person name="Maillard F."/>
            <person name="Murat C."/>
            <person name="Nolan M."/>
            <person name="Ohm R.A."/>
            <person name="Pangilinan J."/>
            <person name="Pereira M.F."/>
            <person name="Perotto S."/>
            <person name="Peter M."/>
            <person name="Pfister S."/>
            <person name="Riley R."/>
            <person name="Sitrit Y."/>
            <person name="Stielow J.B."/>
            <person name="Szollosi G."/>
            <person name="Zifcakova L."/>
            <person name="Stursova M."/>
            <person name="Spatafora J.W."/>
            <person name="Tedersoo L."/>
            <person name="Vaario L.M."/>
            <person name="Yamada A."/>
            <person name="Yan M."/>
            <person name="Wang P."/>
            <person name="Xu J."/>
            <person name="Bruns T."/>
            <person name="Baldrian P."/>
            <person name="Vilgalys R."/>
            <person name="Dunand C."/>
            <person name="Henrissat B."/>
            <person name="Grigoriev I.V."/>
            <person name="Hibbett D."/>
            <person name="Nagy L.G."/>
            <person name="Martin F.M."/>
        </authorList>
    </citation>
    <scope>NUCLEOTIDE SEQUENCE</scope>
    <source>
        <strain evidence="1">P2</strain>
    </source>
</reference>
<dbReference type="EMBL" id="MU117962">
    <property type="protein sequence ID" value="KAF9653862.1"/>
    <property type="molecule type" value="Genomic_DNA"/>
</dbReference>
<protein>
    <submittedName>
        <fullName evidence="1">Uncharacterized protein</fullName>
    </submittedName>
</protein>
<sequence length="447" mass="51266">MPTGSSVRQPRVIVLCFDGTSNEYGSTNTNVVKFYALLNKCRPFDQIVYYQPGIGTFIDPGVVSPLLEWSAKIADLAMAWYLDAHVRAGYRFLMQNYRQGDKICLFGFSRGAYTARALAGFLFKIGLLPRDNEEQIPFAYRLYKRTDKVGLQLAAGYKQTFCTPVTIDFVGVWDTVASVGLLYGRNLPFTTNNEAIRVFRHALSLDERRARFQPNMFHREGPDEEPARKDPEGADIQRSRPKLATWKMTVRRLSEVERYRAAARRSDISSKSRTFASERSTLRKTEVGLLQSVEEVWFAGCHADVGGGTVADGCRYSLANISLRWMVKQVVLSQCGILFDQAALRRADIDISSDTDGYDAAELWPADQDVVADRHDQLKVKKPWWILEILPTKYAWQEANGKWNAKWGQIREEEPHFHRSVRERMLVEELHYRPRARWNVGKERYVD</sequence>
<dbReference type="Proteomes" id="UP000886501">
    <property type="component" value="Unassembled WGS sequence"/>
</dbReference>
<keyword evidence="2" id="KW-1185">Reference proteome</keyword>
<gene>
    <name evidence="1" type="ORF">BDM02DRAFT_3086688</name>
</gene>
<comment type="caution">
    <text evidence="1">The sequence shown here is derived from an EMBL/GenBank/DDBJ whole genome shotgun (WGS) entry which is preliminary data.</text>
</comment>
<evidence type="ECO:0000313" key="1">
    <source>
        <dbReference type="EMBL" id="KAF9653862.1"/>
    </source>
</evidence>
<reference evidence="1" key="1">
    <citation type="submission" date="2019-10" db="EMBL/GenBank/DDBJ databases">
        <authorList>
            <consortium name="DOE Joint Genome Institute"/>
            <person name="Kuo A."/>
            <person name="Miyauchi S."/>
            <person name="Kiss E."/>
            <person name="Drula E."/>
            <person name="Kohler A."/>
            <person name="Sanchez-Garcia M."/>
            <person name="Andreopoulos B."/>
            <person name="Barry K.W."/>
            <person name="Bonito G."/>
            <person name="Buee M."/>
            <person name="Carver A."/>
            <person name="Chen C."/>
            <person name="Cichocki N."/>
            <person name="Clum A."/>
            <person name="Culley D."/>
            <person name="Crous P.W."/>
            <person name="Fauchery L."/>
            <person name="Girlanda M."/>
            <person name="Hayes R."/>
            <person name="Keri Z."/>
            <person name="Labutti K."/>
            <person name="Lipzen A."/>
            <person name="Lombard V."/>
            <person name="Magnuson J."/>
            <person name="Maillard F."/>
            <person name="Morin E."/>
            <person name="Murat C."/>
            <person name="Nolan M."/>
            <person name="Ohm R."/>
            <person name="Pangilinan J."/>
            <person name="Pereira M."/>
            <person name="Perotto S."/>
            <person name="Peter M."/>
            <person name="Riley R."/>
            <person name="Sitrit Y."/>
            <person name="Stielow B."/>
            <person name="Szollosi G."/>
            <person name="Zifcakova L."/>
            <person name="Stursova M."/>
            <person name="Spatafora J.W."/>
            <person name="Tedersoo L."/>
            <person name="Vaario L.-M."/>
            <person name="Yamada A."/>
            <person name="Yan M."/>
            <person name="Wang P."/>
            <person name="Xu J."/>
            <person name="Bruns T."/>
            <person name="Baldrian P."/>
            <person name="Vilgalys R."/>
            <person name="Henrissat B."/>
            <person name="Grigoriev I.V."/>
            <person name="Hibbett D."/>
            <person name="Nagy L.G."/>
            <person name="Martin F.M."/>
        </authorList>
    </citation>
    <scope>NUCLEOTIDE SEQUENCE</scope>
    <source>
        <strain evidence="1">P2</strain>
    </source>
</reference>
<organism evidence="1 2">
    <name type="scientific">Thelephora ganbajun</name>
    <name type="common">Ganba fungus</name>
    <dbReference type="NCBI Taxonomy" id="370292"/>
    <lineage>
        <taxon>Eukaryota</taxon>
        <taxon>Fungi</taxon>
        <taxon>Dikarya</taxon>
        <taxon>Basidiomycota</taxon>
        <taxon>Agaricomycotina</taxon>
        <taxon>Agaricomycetes</taxon>
        <taxon>Thelephorales</taxon>
        <taxon>Thelephoraceae</taxon>
        <taxon>Thelephora</taxon>
    </lineage>
</organism>
<name>A0ACB6ZW84_THEGA</name>
<evidence type="ECO:0000313" key="2">
    <source>
        <dbReference type="Proteomes" id="UP000886501"/>
    </source>
</evidence>